<evidence type="ECO:0000259" key="1">
    <source>
        <dbReference type="PROSITE" id="PS50943"/>
    </source>
</evidence>
<dbReference type="eggNOG" id="COG5499">
    <property type="taxonomic scope" value="Bacteria"/>
</dbReference>
<proteinExistence type="predicted"/>
<dbReference type="InterPro" id="IPR001387">
    <property type="entry name" value="Cro/C1-type_HTH"/>
</dbReference>
<comment type="caution">
    <text evidence="2">The sequence shown here is derived from an EMBL/GenBank/DDBJ whole genome shotgun (WGS) entry which is preliminary data.</text>
</comment>
<evidence type="ECO:0000313" key="3">
    <source>
        <dbReference type="Proteomes" id="UP000019276"/>
    </source>
</evidence>
<name>W7QB99_9ALTE</name>
<sequence length="148" mass="16865">MTTQFEDSRLNSLFANTVCSGLSQQHAALLVEVIQTCTHSITNDKQLNLALTLLEQLSDIDCEQNSLLALLLDKLINQIELYQQCHSQNSANEKLALLMKRHNTRQKDLAHIVPQSIISELVNGKRQLTLRHMQAFANYFDVPVQYFI</sequence>
<dbReference type="OrthoDB" id="6444365at2"/>
<dbReference type="PROSITE" id="PS50943">
    <property type="entry name" value="HTH_CROC1"/>
    <property type="match status" value="1"/>
</dbReference>
<evidence type="ECO:0000313" key="2">
    <source>
        <dbReference type="EMBL" id="EWH09261.1"/>
    </source>
</evidence>
<feature type="domain" description="HTH cro/C1-type" evidence="1">
    <location>
        <begin position="113"/>
        <end position="147"/>
    </location>
</feature>
<keyword evidence="3" id="KW-1185">Reference proteome</keyword>
<protein>
    <submittedName>
        <fullName evidence="2">Transcriptional regulator</fullName>
    </submittedName>
</protein>
<dbReference type="STRING" id="1328313.DS2_13374"/>
<dbReference type="RefSeq" id="WP_035015325.1">
    <property type="nucleotide sequence ID" value="NZ_ARZY01000026.1"/>
</dbReference>
<gene>
    <name evidence="2" type="ORF">DS2_13374</name>
</gene>
<dbReference type="Gene3D" id="1.10.260.40">
    <property type="entry name" value="lambda repressor-like DNA-binding domains"/>
    <property type="match status" value="1"/>
</dbReference>
<organism evidence="2 3">
    <name type="scientific">Catenovulum agarivorans DS-2</name>
    <dbReference type="NCBI Taxonomy" id="1328313"/>
    <lineage>
        <taxon>Bacteria</taxon>
        <taxon>Pseudomonadati</taxon>
        <taxon>Pseudomonadota</taxon>
        <taxon>Gammaproteobacteria</taxon>
        <taxon>Alteromonadales</taxon>
        <taxon>Alteromonadaceae</taxon>
        <taxon>Catenovulum</taxon>
    </lineage>
</organism>
<dbReference type="Pfam" id="PF01381">
    <property type="entry name" value="HTH_3"/>
    <property type="match status" value="1"/>
</dbReference>
<dbReference type="GO" id="GO:0003677">
    <property type="term" value="F:DNA binding"/>
    <property type="evidence" value="ECO:0007669"/>
    <property type="project" value="InterPro"/>
</dbReference>
<reference evidence="2 3" key="1">
    <citation type="journal article" date="2014" name="Genome Announc.">
        <title>Draft Genome Sequence of the Agar-Degrading Bacterium Catenovulum sp. Strain DS-2, Isolated from Intestines of Haliotis diversicolor.</title>
        <authorList>
            <person name="Shan D."/>
            <person name="Li X."/>
            <person name="Gu Z."/>
            <person name="Wei G."/>
            <person name="Gao Z."/>
            <person name="Shao Z."/>
        </authorList>
    </citation>
    <scope>NUCLEOTIDE SEQUENCE [LARGE SCALE GENOMIC DNA]</scope>
    <source>
        <strain evidence="2 3">DS-2</strain>
    </source>
</reference>
<dbReference type="SUPFAM" id="SSF47413">
    <property type="entry name" value="lambda repressor-like DNA-binding domains"/>
    <property type="match status" value="1"/>
</dbReference>
<dbReference type="SMART" id="SM00530">
    <property type="entry name" value="HTH_XRE"/>
    <property type="match status" value="1"/>
</dbReference>
<dbReference type="InterPro" id="IPR010982">
    <property type="entry name" value="Lambda_DNA-bd_dom_sf"/>
</dbReference>
<accession>W7QB99</accession>
<dbReference type="AlphaFoldDB" id="W7QB99"/>
<dbReference type="Proteomes" id="UP000019276">
    <property type="component" value="Unassembled WGS sequence"/>
</dbReference>
<dbReference type="EMBL" id="ARZY01000026">
    <property type="protein sequence ID" value="EWH09261.1"/>
    <property type="molecule type" value="Genomic_DNA"/>
</dbReference>